<keyword evidence="1" id="KW-0472">Membrane</keyword>
<keyword evidence="1" id="KW-1133">Transmembrane helix</keyword>
<comment type="caution">
    <text evidence="2">The sequence shown here is derived from an EMBL/GenBank/DDBJ whole genome shotgun (WGS) entry which is preliminary data.</text>
</comment>
<keyword evidence="1" id="KW-0812">Transmembrane</keyword>
<sequence>MKLLHITIKKLSPVLFYIIIAGYFTYLQWGTGFADPDSFYHAGVSALMGQGQLVLKQFPWFTFTTFSQNFTDHQFFYHLLLAIPSLFIPPLIATKALAVILATLFFIMFCWFLKQTGIRYRFFYLIILLTTGPFIFRINLAKAGSLALILLFMGIHSLWQKKYTRLFTITFLYVWTHAGWMSMGMVYFVWFVANFITMRLNDSEHAFLRMSTKCIRILMSDRALWAIVLGMFFGVVFNPYFPNNIMFYWQQAIQIGLVNYQSVINVGAEWYPFPISKLAIELMGILIVCASALGAFTLHCLFAKPKKLSHHINMLTTRVLHMTMLSGLWFALTIKSARYVEYLAPSAILAGALLIELLMQMGAWETIKKYTREHYHMYCACACALGIFYLGLSWSEASTLKKPLSGTLPWNRLKESSAYLAANTPKNRLIFHTNWSDAPLLFFHNTHNRYMAGLDPTFFYLANPNLYRRYTDISRGGIHRPAEAIYRAFNTQYMLITLPQDWNLNYQLKKEPRVQALFHDDESIVYRYSP</sequence>
<feature type="transmembrane region" description="Helical" evidence="1">
    <location>
        <begin position="97"/>
        <end position="114"/>
    </location>
</feature>
<reference evidence="2 3" key="1">
    <citation type="journal article" date="2015" name="Nature">
        <title>rRNA introns, odd ribosomes, and small enigmatic genomes across a large radiation of phyla.</title>
        <authorList>
            <person name="Brown C.T."/>
            <person name="Hug L.A."/>
            <person name="Thomas B.C."/>
            <person name="Sharon I."/>
            <person name="Castelle C.J."/>
            <person name="Singh A."/>
            <person name="Wilkins M.J."/>
            <person name="Williams K.H."/>
            <person name="Banfield J.F."/>
        </authorList>
    </citation>
    <scope>NUCLEOTIDE SEQUENCE [LARGE SCALE GENOMIC DNA]</scope>
</reference>
<evidence type="ECO:0000313" key="2">
    <source>
        <dbReference type="EMBL" id="KKU08123.1"/>
    </source>
</evidence>
<evidence type="ECO:0000256" key="1">
    <source>
        <dbReference type="SAM" id="Phobius"/>
    </source>
</evidence>
<feature type="transmembrane region" description="Helical" evidence="1">
    <location>
        <begin position="143"/>
        <end position="159"/>
    </location>
</feature>
<feature type="transmembrane region" description="Helical" evidence="1">
    <location>
        <begin position="282"/>
        <end position="303"/>
    </location>
</feature>
<proteinExistence type="predicted"/>
<gene>
    <name evidence="2" type="ORF">UX10_C0002G0032</name>
</gene>
<protein>
    <recommendedName>
        <fullName evidence="4">Glycosyltransferase RgtA/B/C/D-like domain-containing protein</fullName>
    </recommendedName>
</protein>
<evidence type="ECO:0000313" key="3">
    <source>
        <dbReference type="Proteomes" id="UP000033999"/>
    </source>
</evidence>
<feature type="transmembrane region" description="Helical" evidence="1">
    <location>
        <begin position="222"/>
        <end position="241"/>
    </location>
</feature>
<dbReference type="Proteomes" id="UP000033999">
    <property type="component" value="Unassembled WGS sequence"/>
</dbReference>
<feature type="transmembrane region" description="Helical" evidence="1">
    <location>
        <begin position="344"/>
        <end position="363"/>
    </location>
</feature>
<dbReference type="EMBL" id="LCKX01000002">
    <property type="protein sequence ID" value="KKU08123.1"/>
    <property type="molecule type" value="Genomic_DNA"/>
</dbReference>
<feature type="transmembrane region" description="Helical" evidence="1">
    <location>
        <begin position="179"/>
        <end position="201"/>
    </location>
</feature>
<organism evidence="2 3">
    <name type="scientific">Candidatus Magasanikbacteria bacterium GW2011_GWA2_45_39</name>
    <dbReference type="NCBI Taxonomy" id="1619041"/>
    <lineage>
        <taxon>Bacteria</taxon>
        <taxon>Candidatus Magasanikiibacteriota</taxon>
    </lineage>
</organism>
<feature type="transmembrane region" description="Helical" evidence="1">
    <location>
        <begin position="315"/>
        <end position="332"/>
    </location>
</feature>
<name>A0A0G1PRQ6_9BACT</name>
<accession>A0A0G1PRQ6</accession>
<dbReference type="AlphaFoldDB" id="A0A0G1PRQ6"/>
<feature type="transmembrane region" description="Helical" evidence="1">
    <location>
        <begin position="12"/>
        <end position="29"/>
    </location>
</feature>
<evidence type="ECO:0008006" key="4">
    <source>
        <dbReference type="Google" id="ProtNLM"/>
    </source>
</evidence>
<feature type="transmembrane region" description="Helical" evidence="1">
    <location>
        <begin position="375"/>
        <end position="394"/>
    </location>
</feature>